<dbReference type="PANTHER" id="PTHR36845:SF1">
    <property type="entry name" value="HYDROLASE, PUTATIVE (AFU_ORTHOLOGUE AFUA_7G05090)-RELATED"/>
    <property type="match status" value="1"/>
</dbReference>
<keyword evidence="4" id="KW-1185">Reference proteome</keyword>
<keyword evidence="1 3" id="KW-0378">Hydrolase</keyword>
<evidence type="ECO:0000313" key="4">
    <source>
        <dbReference type="Proteomes" id="UP001596472"/>
    </source>
</evidence>
<comment type="similarity">
    <text evidence="2">Belongs to the glycosyl hydrolase 88 family.</text>
</comment>
<proteinExistence type="inferred from homology"/>
<evidence type="ECO:0000256" key="1">
    <source>
        <dbReference type="ARBA" id="ARBA00022801"/>
    </source>
</evidence>
<protein>
    <submittedName>
        <fullName evidence="3">Glycoside hydrolase family 88 protein</fullName>
    </submittedName>
</protein>
<dbReference type="InterPro" id="IPR008928">
    <property type="entry name" value="6-hairpin_glycosidase_sf"/>
</dbReference>
<dbReference type="InterPro" id="IPR052369">
    <property type="entry name" value="UG_Glycosaminoglycan_Hydrolase"/>
</dbReference>
<dbReference type="GO" id="GO:0016787">
    <property type="term" value="F:hydrolase activity"/>
    <property type="evidence" value="ECO:0007669"/>
    <property type="project" value="UniProtKB-KW"/>
</dbReference>
<evidence type="ECO:0000256" key="2">
    <source>
        <dbReference type="ARBA" id="ARBA00038358"/>
    </source>
</evidence>
<accession>A0ABW2L668</accession>
<reference evidence="4" key="1">
    <citation type="journal article" date="2019" name="Int. J. Syst. Evol. Microbiol.">
        <title>The Global Catalogue of Microorganisms (GCM) 10K type strain sequencing project: providing services to taxonomists for standard genome sequencing and annotation.</title>
        <authorList>
            <consortium name="The Broad Institute Genomics Platform"/>
            <consortium name="The Broad Institute Genome Sequencing Center for Infectious Disease"/>
            <person name="Wu L."/>
            <person name="Ma J."/>
        </authorList>
    </citation>
    <scope>NUCLEOTIDE SEQUENCE [LARGE SCALE GENOMIC DNA]</scope>
    <source>
        <strain evidence="4">CGMCC 4.1467</strain>
    </source>
</reference>
<name>A0ABW2L668_9BACT</name>
<dbReference type="EMBL" id="JBHTBS010000005">
    <property type="protein sequence ID" value="MFC7337876.1"/>
    <property type="molecule type" value="Genomic_DNA"/>
</dbReference>
<organism evidence="3 4">
    <name type="scientific">Haloferula chungangensis</name>
    <dbReference type="NCBI Taxonomy" id="1048331"/>
    <lineage>
        <taxon>Bacteria</taxon>
        <taxon>Pseudomonadati</taxon>
        <taxon>Verrucomicrobiota</taxon>
        <taxon>Verrucomicrobiia</taxon>
        <taxon>Verrucomicrobiales</taxon>
        <taxon>Verrucomicrobiaceae</taxon>
        <taxon>Haloferula</taxon>
    </lineage>
</organism>
<dbReference type="InterPro" id="IPR012341">
    <property type="entry name" value="6hp_glycosidase-like_sf"/>
</dbReference>
<dbReference type="SUPFAM" id="SSF48208">
    <property type="entry name" value="Six-hairpin glycosidases"/>
    <property type="match status" value="1"/>
</dbReference>
<dbReference type="InterPro" id="IPR010905">
    <property type="entry name" value="Glyco_hydro_88"/>
</dbReference>
<sequence>MHYQSGKDTANVQAAPQKRELYVLSEAFDLAVAKTRINLPDLAAAPASWGFDVHGDYANRREGFHEIGNWTTSFFTGMGVLSYLRTGERNFISDVEALDESYLRKLENHAVETMHDLGFLYTLYSVALFKVTGEARHRESGLRAAEALANRFVPNGEYLRAWGRVNEHDTDYSGLAIIDSLMNLPLLYWASNETGDKCLRDLAIRHTDTTLEYFLRDDDSVYHAFRFDPATGNPLGGDNYCGRDVSSHWARGTAWGMYGFSLGYQHTGDERYLDAANALTAKYVSLLDEEKVPVWDFKLEDHERLIRDSSSSAVAICAIQNMISQGVGTSEFSDCKDQMLEALCSDAYLDRSAQCRGLLKQGQVGAGLGKAMNAYTSWGDYFFMQALASELGLKVDWW</sequence>
<dbReference type="Pfam" id="PF07470">
    <property type="entry name" value="Glyco_hydro_88"/>
    <property type="match status" value="1"/>
</dbReference>
<dbReference type="PANTHER" id="PTHR36845">
    <property type="entry name" value="HYDROLASE, PUTATIVE (AFU_ORTHOLOGUE AFUA_7G05090)-RELATED"/>
    <property type="match status" value="1"/>
</dbReference>
<evidence type="ECO:0000313" key="3">
    <source>
        <dbReference type="EMBL" id="MFC7337876.1"/>
    </source>
</evidence>
<dbReference type="Gene3D" id="1.50.10.10">
    <property type="match status" value="1"/>
</dbReference>
<comment type="caution">
    <text evidence="3">The sequence shown here is derived from an EMBL/GenBank/DDBJ whole genome shotgun (WGS) entry which is preliminary data.</text>
</comment>
<gene>
    <name evidence="3" type="ORF">ACFQY0_11860</name>
</gene>
<dbReference type="Proteomes" id="UP001596472">
    <property type="component" value="Unassembled WGS sequence"/>
</dbReference>